<evidence type="ECO:0008006" key="9">
    <source>
        <dbReference type="Google" id="ProtNLM"/>
    </source>
</evidence>
<evidence type="ECO:0000256" key="2">
    <source>
        <dbReference type="ARBA" id="ARBA00006665"/>
    </source>
</evidence>
<comment type="subcellular location">
    <subcellularLocation>
        <location evidence="1">Membrane</location>
        <topology evidence="1">Multi-pass membrane protein</topology>
    </subcellularLocation>
</comment>
<reference evidence="7" key="1">
    <citation type="journal article" date="2021" name="Open Biol.">
        <title>Shared evolutionary footprints suggest mitochondrial oxidative damage underlies multiple complex I losses in fungi.</title>
        <authorList>
            <person name="Schikora-Tamarit M.A."/>
            <person name="Marcet-Houben M."/>
            <person name="Nosek J."/>
            <person name="Gabaldon T."/>
        </authorList>
    </citation>
    <scope>NUCLEOTIDE SEQUENCE</scope>
    <source>
        <strain evidence="7">CBS2887</strain>
    </source>
</reference>
<dbReference type="EMBL" id="JAEUBG010002433">
    <property type="protein sequence ID" value="KAH3684505.1"/>
    <property type="molecule type" value="Genomic_DNA"/>
</dbReference>
<evidence type="ECO:0000256" key="5">
    <source>
        <dbReference type="ARBA" id="ARBA00023136"/>
    </source>
</evidence>
<evidence type="ECO:0000256" key="4">
    <source>
        <dbReference type="ARBA" id="ARBA00022989"/>
    </source>
</evidence>
<gene>
    <name evidence="7" type="ORF">WICPIJ_004514</name>
</gene>
<evidence type="ECO:0000256" key="1">
    <source>
        <dbReference type="ARBA" id="ARBA00004141"/>
    </source>
</evidence>
<protein>
    <recommendedName>
        <fullName evidence="9">Membrane protein TMS1</fullName>
    </recommendedName>
</protein>
<dbReference type="Proteomes" id="UP000774326">
    <property type="component" value="Unassembled WGS sequence"/>
</dbReference>
<dbReference type="PANTHER" id="PTHR10383">
    <property type="entry name" value="SERINE INCORPORATOR"/>
    <property type="match status" value="1"/>
</dbReference>
<dbReference type="Pfam" id="PF03348">
    <property type="entry name" value="Serinc"/>
    <property type="match status" value="1"/>
</dbReference>
<feature type="transmembrane region" description="Helical" evidence="6">
    <location>
        <begin position="12"/>
        <end position="33"/>
    </location>
</feature>
<proteinExistence type="inferred from homology"/>
<feature type="transmembrane region" description="Helical" evidence="6">
    <location>
        <begin position="399"/>
        <end position="417"/>
    </location>
</feature>
<dbReference type="PANTHER" id="PTHR10383:SF9">
    <property type="entry name" value="SERINE INCORPORATOR, ISOFORM F"/>
    <property type="match status" value="1"/>
</dbReference>
<feature type="transmembrane region" description="Helical" evidence="6">
    <location>
        <begin position="45"/>
        <end position="70"/>
    </location>
</feature>
<keyword evidence="5 6" id="KW-0472">Membrane</keyword>
<dbReference type="InterPro" id="IPR005016">
    <property type="entry name" value="TDE1/TMS"/>
</dbReference>
<feature type="transmembrane region" description="Helical" evidence="6">
    <location>
        <begin position="193"/>
        <end position="220"/>
    </location>
</feature>
<name>A0A9P8Q7S6_WICPI</name>
<organism evidence="7 8">
    <name type="scientific">Wickerhamomyces pijperi</name>
    <name type="common">Yeast</name>
    <name type="synonym">Pichia pijperi</name>
    <dbReference type="NCBI Taxonomy" id="599730"/>
    <lineage>
        <taxon>Eukaryota</taxon>
        <taxon>Fungi</taxon>
        <taxon>Dikarya</taxon>
        <taxon>Ascomycota</taxon>
        <taxon>Saccharomycotina</taxon>
        <taxon>Saccharomycetes</taxon>
        <taxon>Phaffomycetales</taxon>
        <taxon>Wickerhamomycetaceae</taxon>
        <taxon>Wickerhamomyces</taxon>
    </lineage>
</organism>
<accession>A0A9P8Q7S6</accession>
<dbReference type="GO" id="GO:0016020">
    <property type="term" value="C:membrane"/>
    <property type="evidence" value="ECO:0007669"/>
    <property type="project" value="UniProtKB-SubCell"/>
</dbReference>
<comment type="similarity">
    <text evidence="2">Belongs to the TDE1 family.</text>
</comment>
<dbReference type="OrthoDB" id="5963193at2759"/>
<comment type="caution">
    <text evidence="7">The sequence shown here is derived from an EMBL/GenBank/DDBJ whole genome shotgun (WGS) entry which is preliminary data.</text>
</comment>
<sequence length="466" mass="51793">MGSIISLPIQFVGTWAASCCGSLCFSLVSKSAVSIGSSFSTRLSYAFLLLINSLISWMMLSNFAISKLAWIVPKYNQCEGIECGFYAIHRLNFALGSFHLLLALLLIQVNSTTNPRANIQNKFWSAKFLLLALFVICSFLINDKFYIFWSKYVSVFSGALFLLIGLVLLVDFAHEWAEKCIEHVEMEDEDSDMWKYLLVGGTSAMYVGTITMTILIYVFFASSGCSMNQAAATINLIMVFITTGLSVHPTIQEYNPNSGLSQASMVAVYCTYLTLSACASEPDDRQCNPLVRSSGARTASIVLGAIFTFVAIAYTTTRAAANSAFNSNSNKISINYDEPLSTNVISSEPSRNEMRLQAIRDAVAVGALPESALTDQGWLYDEDEDEDEERVTVKYSYTLFHIIFFLATQWIAILLTMNVEQSDVGFVPVGRTYFYSWVKIVSAWICYAIYLWSLLAPVVAPERFGY</sequence>
<keyword evidence="3 6" id="KW-0812">Transmembrane</keyword>
<feature type="transmembrane region" description="Helical" evidence="6">
    <location>
        <begin position="91"/>
        <end position="111"/>
    </location>
</feature>
<reference evidence="7" key="2">
    <citation type="submission" date="2021-01" db="EMBL/GenBank/DDBJ databases">
        <authorList>
            <person name="Schikora-Tamarit M.A."/>
        </authorList>
    </citation>
    <scope>NUCLEOTIDE SEQUENCE</scope>
    <source>
        <strain evidence="7">CBS2887</strain>
    </source>
</reference>
<feature type="transmembrane region" description="Helical" evidence="6">
    <location>
        <begin position="123"/>
        <end position="141"/>
    </location>
</feature>
<evidence type="ECO:0000313" key="8">
    <source>
        <dbReference type="Proteomes" id="UP000774326"/>
    </source>
</evidence>
<evidence type="ECO:0000256" key="3">
    <source>
        <dbReference type="ARBA" id="ARBA00022692"/>
    </source>
</evidence>
<keyword evidence="8" id="KW-1185">Reference proteome</keyword>
<dbReference type="AlphaFoldDB" id="A0A9P8Q7S6"/>
<feature type="transmembrane region" description="Helical" evidence="6">
    <location>
        <begin position="299"/>
        <end position="321"/>
    </location>
</feature>
<feature type="transmembrane region" description="Helical" evidence="6">
    <location>
        <begin position="232"/>
        <end position="251"/>
    </location>
</feature>
<evidence type="ECO:0000256" key="6">
    <source>
        <dbReference type="SAM" id="Phobius"/>
    </source>
</evidence>
<feature type="transmembrane region" description="Helical" evidence="6">
    <location>
        <begin position="153"/>
        <end position="173"/>
    </location>
</feature>
<feature type="transmembrane region" description="Helical" evidence="6">
    <location>
        <begin position="437"/>
        <end position="460"/>
    </location>
</feature>
<keyword evidence="4 6" id="KW-1133">Transmembrane helix</keyword>
<evidence type="ECO:0000313" key="7">
    <source>
        <dbReference type="EMBL" id="KAH3684505.1"/>
    </source>
</evidence>